<protein>
    <submittedName>
        <fullName evidence="2">Uncharacterized protein</fullName>
    </submittedName>
</protein>
<evidence type="ECO:0000313" key="2">
    <source>
        <dbReference type="WBParaSite" id="nRc.2.0.1.t29595-RA"/>
    </source>
</evidence>
<keyword evidence="1" id="KW-1185">Reference proteome</keyword>
<name>A0A915JTC6_ROMCU</name>
<reference evidence="2" key="1">
    <citation type="submission" date="2022-11" db="UniProtKB">
        <authorList>
            <consortium name="WormBaseParasite"/>
        </authorList>
    </citation>
    <scope>IDENTIFICATION</scope>
</reference>
<dbReference type="WBParaSite" id="nRc.2.0.1.t29595-RA">
    <property type="protein sequence ID" value="nRc.2.0.1.t29595-RA"/>
    <property type="gene ID" value="nRc.2.0.1.g29595"/>
</dbReference>
<accession>A0A915JTC6</accession>
<evidence type="ECO:0000313" key="1">
    <source>
        <dbReference type="Proteomes" id="UP000887565"/>
    </source>
</evidence>
<proteinExistence type="predicted"/>
<dbReference type="Proteomes" id="UP000887565">
    <property type="component" value="Unplaced"/>
</dbReference>
<dbReference type="AlphaFoldDB" id="A0A915JTC6"/>
<organism evidence="1 2">
    <name type="scientific">Romanomermis culicivorax</name>
    <name type="common">Nematode worm</name>
    <dbReference type="NCBI Taxonomy" id="13658"/>
    <lineage>
        <taxon>Eukaryota</taxon>
        <taxon>Metazoa</taxon>
        <taxon>Ecdysozoa</taxon>
        <taxon>Nematoda</taxon>
        <taxon>Enoplea</taxon>
        <taxon>Dorylaimia</taxon>
        <taxon>Mermithida</taxon>
        <taxon>Mermithoidea</taxon>
        <taxon>Mermithidae</taxon>
        <taxon>Romanomermis</taxon>
    </lineage>
</organism>
<sequence length="303" mass="33419">MNHTLVMTATERTPNNGPIQAMIAVNMNAVAMHCRIALKASKCASPLHCDAEIQICMEALKNLPKVVFKAPLPLPPPMDVEPATSSSTLLPPTAMSLPHMVPTSAMATTVPHTTSLPPTARTSVQSTTPAQPQLVIKTRLVLGVAPWTSSAQRFEPRLPSEATRLPNYTHFRTMDSRHCITLVTPHHLPRIDSSVEFFMPHTLHEMVLINFFGRLGVSITMAIHIRATNALLALYQYFCNHHHASYQEQQPPISPDIAALILRWVASLWAEELCVVDVVHTAHLALFLYRACSLDNPSCLLQA</sequence>